<comment type="caution">
    <text evidence="2">The sequence shown here is derived from an EMBL/GenBank/DDBJ whole genome shotgun (WGS) entry which is preliminary data.</text>
</comment>
<sequence>MGQQLLDVEDEYKGPQADGGRSARLSSCMRNEKLRGTAPRLGGLGAASPRGAAAHLLQTVVNAVLRLGCRCGGREQQEHIDNNLSISDVTTWTTRAARPRMAPAVRSKPSTSFSCRAMTHLFTSSRMWFSEEESGLYTKFLNHHHPLLHHPLHPHPLHPLHRSPLLDSPDTHRKSSMEVMSSTASVSTRTCFSHCSLNRSMLSWATLLLGLAARASAALITCNHPITAIKAPSDQH</sequence>
<evidence type="ECO:0000256" key="1">
    <source>
        <dbReference type="SAM" id="MobiDB-lite"/>
    </source>
</evidence>
<accession>A0A4Z2GR23</accession>
<dbReference type="EMBL" id="SRLO01000462">
    <property type="protein sequence ID" value="TNN55223.1"/>
    <property type="molecule type" value="Genomic_DNA"/>
</dbReference>
<organism evidence="2 3">
    <name type="scientific">Liparis tanakae</name>
    <name type="common">Tanaka's snailfish</name>
    <dbReference type="NCBI Taxonomy" id="230148"/>
    <lineage>
        <taxon>Eukaryota</taxon>
        <taxon>Metazoa</taxon>
        <taxon>Chordata</taxon>
        <taxon>Craniata</taxon>
        <taxon>Vertebrata</taxon>
        <taxon>Euteleostomi</taxon>
        <taxon>Actinopterygii</taxon>
        <taxon>Neopterygii</taxon>
        <taxon>Teleostei</taxon>
        <taxon>Neoteleostei</taxon>
        <taxon>Acanthomorphata</taxon>
        <taxon>Eupercaria</taxon>
        <taxon>Perciformes</taxon>
        <taxon>Cottioidei</taxon>
        <taxon>Cottales</taxon>
        <taxon>Liparidae</taxon>
        <taxon>Liparis</taxon>
    </lineage>
</organism>
<evidence type="ECO:0000313" key="2">
    <source>
        <dbReference type="EMBL" id="TNN55223.1"/>
    </source>
</evidence>
<dbReference type="AlphaFoldDB" id="A0A4Z2GR23"/>
<feature type="region of interest" description="Disordered" evidence="1">
    <location>
        <begin position="1"/>
        <end position="24"/>
    </location>
</feature>
<dbReference type="Proteomes" id="UP000314294">
    <property type="component" value="Unassembled WGS sequence"/>
</dbReference>
<keyword evidence="3" id="KW-1185">Reference proteome</keyword>
<name>A0A4Z2GR23_9TELE</name>
<reference evidence="2 3" key="1">
    <citation type="submission" date="2019-03" db="EMBL/GenBank/DDBJ databases">
        <title>First draft genome of Liparis tanakae, snailfish: a comprehensive survey of snailfish specific genes.</title>
        <authorList>
            <person name="Kim W."/>
            <person name="Song I."/>
            <person name="Jeong J.-H."/>
            <person name="Kim D."/>
            <person name="Kim S."/>
            <person name="Ryu S."/>
            <person name="Song J.Y."/>
            <person name="Lee S.K."/>
        </authorList>
    </citation>
    <scope>NUCLEOTIDE SEQUENCE [LARGE SCALE GENOMIC DNA]</scope>
    <source>
        <tissue evidence="2">Muscle</tissue>
    </source>
</reference>
<protein>
    <submittedName>
        <fullName evidence="2">Uncharacterized protein</fullName>
    </submittedName>
</protein>
<evidence type="ECO:0000313" key="3">
    <source>
        <dbReference type="Proteomes" id="UP000314294"/>
    </source>
</evidence>
<proteinExistence type="predicted"/>
<gene>
    <name evidence="2" type="ORF">EYF80_034576</name>
</gene>